<accession>A0ABY9WVZ1</accession>
<keyword evidence="3" id="KW-1185">Reference proteome</keyword>
<dbReference type="PANTHER" id="PTHR35585">
    <property type="entry name" value="HHE DOMAIN PROTEIN (AFU_ORTHOLOGUE AFUA_4G00730)"/>
    <property type="match status" value="1"/>
</dbReference>
<name>A0ABY9WVZ1_9BACT</name>
<organism evidence="2 3">
    <name type="scientific">Archangium minus</name>
    <dbReference type="NCBI Taxonomy" id="83450"/>
    <lineage>
        <taxon>Bacteria</taxon>
        <taxon>Pseudomonadati</taxon>
        <taxon>Myxococcota</taxon>
        <taxon>Myxococcia</taxon>
        <taxon>Myxococcales</taxon>
        <taxon>Cystobacterineae</taxon>
        <taxon>Archangiaceae</taxon>
        <taxon>Archangium</taxon>
    </lineage>
</organism>
<dbReference type="CDD" id="cd12108">
    <property type="entry name" value="Hr-like"/>
    <property type="match status" value="1"/>
</dbReference>
<reference evidence="2 3" key="1">
    <citation type="submission" date="2019-08" db="EMBL/GenBank/DDBJ databases">
        <title>Archangium and Cystobacter genomes.</title>
        <authorList>
            <person name="Chen I.-C.K."/>
            <person name="Wielgoss S."/>
        </authorList>
    </citation>
    <scope>NUCLEOTIDE SEQUENCE [LARGE SCALE GENOMIC DNA]</scope>
    <source>
        <strain evidence="2 3">Cbm 6</strain>
    </source>
</reference>
<proteinExistence type="predicted"/>
<dbReference type="EMBL" id="CP043494">
    <property type="protein sequence ID" value="WNG46836.1"/>
    <property type="molecule type" value="Genomic_DNA"/>
</dbReference>
<dbReference type="InterPro" id="IPR012312">
    <property type="entry name" value="Hemerythrin-like"/>
</dbReference>
<sequence length="161" mass="18539">MDAIELLTKQHRAVDQLCERFDNARKEEMLELLAQIAEMLTIHARIEEQHFYPFARQAGLQDLVDRSIADHTEVKRLLSDLLQCELDDPRINGLFDELKRSVRSHVQEEESVVFPRLKELSSDDRLRELGEVMNRAAMSVPQQEVLKIARGEVPSPPAGLR</sequence>
<evidence type="ECO:0000313" key="2">
    <source>
        <dbReference type="EMBL" id="WNG46836.1"/>
    </source>
</evidence>
<dbReference type="Gene3D" id="1.20.120.520">
    <property type="entry name" value="nmb1532 protein domain like"/>
    <property type="match status" value="1"/>
</dbReference>
<dbReference type="Pfam" id="PF01814">
    <property type="entry name" value="Hemerythrin"/>
    <property type="match status" value="1"/>
</dbReference>
<dbReference type="Proteomes" id="UP001611383">
    <property type="component" value="Chromosome"/>
</dbReference>
<protein>
    <submittedName>
        <fullName evidence="2">Hemerythrin domain-containing protein</fullName>
    </submittedName>
</protein>
<dbReference type="PANTHER" id="PTHR35585:SF1">
    <property type="entry name" value="HHE DOMAIN PROTEIN (AFU_ORTHOLOGUE AFUA_4G00730)"/>
    <property type="match status" value="1"/>
</dbReference>
<evidence type="ECO:0000259" key="1">
    <source>
        <dbReference type="Pfam" id="PF01814"/>
    </source>
</evidence>
<evidence type="ECO:0000313" key="3">
    <source>
        <dbReference type="Proteomes" id="UP001611383"/>
    </source>
</evidence>
<dbReference type="RefSeq" id="WP_395823623.1">
    <property type="nucleotide sequence ID" value="NZ_CP043494.1"/>
</dbReference>
<feature type="domain" description="Hemerythrin-like" evidence="1">
    <location>
        <begin position="3"/>
        <end position="117"/>
    </location>
</feature>
<gene>
    <name evidence="2" type="ORF">F0U60_23955</name>
</gene>